<dbReference type="InterPro" id="IPR008398">
    <property type="entry name" value="Allexi_40kDa"/>
</dbReference>
<evidence type="ECO:0000313" key="2">
    <source>
        <dbReference type="EMBL" id="QED44520.1"/>
    </source>
</evidence>
<accession>A0A6M2YWT0</accession>
<name>A0A6M2YWT0_9VIRU</name>
<dbReference type="Pfam" id="PF05549">
    <property type="entry name" value="Allexi_40kDa"/>
    <property type="match status" value="1"/>
</dbReference>
<feature type="region of interest" description="Disordered" evidence="1">
    <location>
        <begin position="66"/>
        <end position="86"/>
    </location>
</feature>
<organism evidence="2">
    <name type="scientific">Garlic virus D</name>
    <dbReference type="NCBI Taxonomy" id="12430"/>
    <lineage>
        <taxon>Viruses</taxon>
        <taxon>Riboviria</taxon>
        <taxon>Orthornavirae</taxon>
        <taxon>Kitrinoviricota</taxon>
        <taxon>Alsuviricetes</taxon>
        <taxon>Tymovirales</taxon>
        <taxon>Alphaflexiviridae</taxon>
        <taxon>Allexivirus</taxon>
        <taxon>Acarallexivirus</taxon>
        <taxon>Allexivirus deltallii</taxon>
    </lineage>
</organism>
<proteinExistence type="predicted"/>
<sequence>MVIVTTFHIDRARELIITNTNNCRDAVLNQFGALSAELQTTATNVNNFRSAATASLQHILDRLHSNTSRPSASHSQTDANSSPDFGGDSAGNFRRTFFSNAGLALDATRTLLGYVPPARYDVPTTTLPLDELFGQLHALHQNSLEWLTHISHNVDSILDMLNPNNLLSQGTPLSRLREALVALTRQVNDIHLTLHASSSNPDQPEPQRPHTRLEAIEASLEQLHIKIDEFTAVLPHISDQSQVEPKPGTPSPPDNACKLPDYQAQHPTRACRTYGTILFDDTSSRIPMDIVGRPASTALKLEVHITPTDQVTKVSYKIYDDGYLLQSDHIETPHKLQHHLSDGLALLHQKCPNFIYKIKGHGLC</sequence>
<reference evidence="2" key="1">
    <citation type="submission" date="2019-06" db="EMBL/GenBank/DDBJ databases">
        <authorList>
            <person name="Jo Y."/>
            <person name="Cho W.K."/>
        </authorList>
    </citation>
    <scope>NUCLEOTIDE SEQUENCE</scope>
    <source>
        <strain evidence="2">G112</strain>
    </source>
</reference>
<feature type="compositionally biased region" description="Polar residues" evidence="1">
    <location>
        <begin position="66"/>
        <end position="83"/>
    </location>
</feature>
<protein>
    <submittedName>
        <fullName evidence="2">TGB3</fullName>
    </submittedName>
</protein>
<dbReference type="PIRSF" id="PIRSF005512">
    <property type="entry name" value="Allexi_40kDa"/>
    <property type="match status" value="1"/>
</dbReference>
<gene>
    <name evidence="2" type="primary">ORF4</name>
</gene>
<dbReference type="EMBL" id="MN059343">
    <property type="protein sequence ID" value="QED44520.1"/>
    <property type="molecule type" value="Genomic_RNA"/>
</dbReference>
<evidence type="ECO:0000256" key="1">
    <source>
        <dbReference type="SAM" id="MobiDB-lite"/>
    </source>
</evidence>